<organism evidence="6">
    <name type="scientific">Medioppia subpectinata</name>
    <dbReference type="NCBI Taxonomy" id="1979941"/>
    <lineage>
        <taxon>Eukaryota</taxon>
        <taxon>Metazoa</taxon>
        <taxon>Ecdysozoa</taxon>
        <taxon>Arthropoda</taxon>
        <taxon>Chelicerata</taxon>
        <taxon>Arachnida</taxon>
        <taxon>Acari</taxon>
        <taxon>Acariformes</taxon>
        <taxon>Sarcoptiformes</taxon>
        <taxon>Oribatida</taxon>
        <taxon>Brachypylina</taxon>
        <taxon>Oppioidea</taxon>
        <taxon>Oppiidae</taxon>
        <taxon>Medioppia</taxon>
    </lineage>
</organism>
<dbReference type="CDD" id="cd04513">
    <property type="entry name" value="Glycosylasparaginase"/>
    <property type="match status" value="1"/>
</dbReference>
<name>A0A7R9PVC9_9ACAR</name>
<feature type="chain" id="PRO_5036403709" description="Aspartylglucosaminidase" evidence="5">
    <location>
        <begin position="18"/>
        <end position="345"/>
    </location>
</feature>
<feature type="signal peptide" evidence="5">
    <location>
        <begin position="1"/>
        <end position="17"/>
    </location>
</feature>
<accession>A0A7R9PVC9</accession>
<comment type="similarity">
    <text evidence="1">Belongs to the Ntn-hydrolase family.</text>
</comment>
<dbReference type="EMBL" id="CAJPIZ010000933">
    <property type="protein sequence ID" value="CAG2102549.1"/>
    <property type="molecule type" value="Genomic_DNA"/>
</dbReference>
<evidence type="ECO:0008006" key="8">
    <source>
        <dbReference type="Google" id="ProtNLM"/>
    </source>
</evidence>
<dbReference type="Proteomes" id="UP000759131">
    <property type="component" value="Unassembled WGS sequence"/>
</dbReference>
<dbReference type="EMBL" id="OC855508">
    <property type="protein sequence ID" value="CAD7622119.1"/>
    <property type="molecule type" value="Genomic_DNA"/>
</dbReference>
<dbReference type="Gene3D" id="3.60.20.30">
    <property type="entry name" value="(Glycosyl)asparaginase"/>
    <property type="match status" value="1"/>
</dbReference>
<evidence type="ECO:0000313" key="7">
    <source>
        <dbReference type="Proteomes" id="UP000759131"/>
    </source>
</evidence>
<gene>
    <name evidence="6" type="ORF">OSB1V03_LOCUS2587</name>
</gene>
<dbReference type="InterPro" id="IPR000246">
    <property type="entry name" value="Peptidase_T2"/>
</dbReference>
<evidence type="ECO:0000256" key="4">
    <source>
        <dbReference type="PIRSR" id="PIRSR600246-3"/>
    </source>
</evidence>
<evidence type="ECO:0000256" key="2">
    <source>
        <dbReference type="PIRSR" id="PIRSR600246-1"/>
    </source>
</evidence>
<dbReference type="SUPFAM" id="SSF56235">
    <property type="entry name" value="N-terminal nucleophile aminohydrolases (Ntn hydrolases)"/>
    <property type="match status" value="1"/>
</dbReference>
<feature type="binding site" evidence="3">
    <location>
        <begin position="257"/>
        <end position="260"/>
    </location>
    <ligand>
        <name>substrate</name>
    </ligand>
</feature>
<keyword evidence="7" id="KW-1185">Reference proteome</keyword>
<evidence type="ECO:0000256" key="5">
    <source>
        <dbReference type="SAM" id="SignalP"/>
    </source>
</evidence>
<dbReference type="GO" id="GO:0003948">
    <property type="term" value="F:N4-(beta-N-acetylglucosaminyl)-L-asparaginase activity"/>
    <property type="evidence" value="ECO:0007669"/>
    <property type="project" value="TreeGrafter"/>
</dbReference>
<evidence type="ECO:0000256" key="3">
    <source>
        <dbReference type="PIRSR" id="PIRSR600246-2"/>
    </source>
</evidence>
<protein>
    <recommendedName>
        <fullName evidence="8">Aspartylglucosaminidase</fullName>
    </recommendedName>
</protein>
<dbReference type="OrthoDB" id="188713at2759"/>
<feature type="binding site" evidence="3">
    <location>
        <begin position="234"/>
        <end position="237"/>
    </location>
    <ligand>
        <name>substrate</name>
    </ligand>
</feature>
<feature type="active site" description="Nucleophile" evidence="2">
    <location>
        <position position="206"/>
    </location>
</feature>
<keyword evidence="5" id="KW-0732">Signal</keyword>
<dbReference type="InterPro" id="IPR029055">
    <property type="entry name" value="Ntn_hydrolases_N"/>
</dbReference>
<proteinExistence type="inferred from homology"/>
<evidence type="ECO:0000313" key="6">
    <source>
        <dbReference type="EMBL" id="CAD7622119.1"/>
    </source>
</evidence>
<feature type="site" description="Cleavage; by autolysis" evidence="4">
    <location>
        <begin position="205"/>
        <end position="206"/>
    </location>
</feature>
<dbReference type="PANTHER" id="PTHR10188">
    <property type="entry name" value="L-ASPARAGINASE"/>
    <property type="match status" value="1"/>
</dbReference>
<dbReference type="PANTHER" id="PTHR10188:SF6">
    <property type="entry name" value="N(4)-(BETA-N-ACETYLGLUCOSAMINYL)-L-ASPARAGINASE"/>
    <property type="match status" value="1"/>
</dbReference>
<evidence type="ECO:0000256" key="1">
    <source>
        <dbReference type="ARBA" id="ARBA00010872"/>
    </source>
</evidence>
<dbReference type="GO" id="GO:0005737">
    <property type="term" value="C:cytoplasm"/>
    <property type="evidence" value="ECO:0007669"/>
    <property type="project" value="TreeGrafter"/>
</dbReference>
<reference evidence="6" key="1">
    <citation type="submission" date="2020-11" db="EMBL/GenBank/DDBJ databases">
        <authorList>
            <person name="Tran Van P."/>
        </authorList>
    </citation>
    <scope>NUCLEOTIDE SEQUENCE</scope>
</reference>
<sequence length="345" mass="37483">MLLLCLCLVAITDEVMPSMVGTNGSQDSKPFVIITWDFLNATQNAWKQLSSGGSAVDAVESAGSTCERDQCDHTVGWGGSPDENGETTLDSMIMDGPTLNVGAVAGLRRVKDAISVARRVLENTDHSFLVGEMATEFAKQMGFKEESLDSEWSQKTHNDWKANKCQPNFWLNVMPDPKNSCGPYKQVKRDVPNTGKHLINRENHDTIGIVAMDRNGSLAVGTSTNGLRHAISGRVGDSPIPGAGAYVDQQVGGAAGTGDGDIMMRYLLTYQAVEFMRMGLAPQQAAEETLRRILKRAHRSHIAALVVADKNGQYGLKSYYFYIKLMGIVLQAPRVLTLSEASLTV</sequence>
<dbReference type="AlphaFoldDB" id="A0A7R9PVC9"/>
<dbReference type="Pfam" id="PF01112">
    <property type="entry name" value="Asparaginase_2"/>
    <property type="match status" value="1"/>
</dbReference>